<protein>
    <submittedName>
        <fullName evidence="2">CHAD domain-containing protein</fullName>
    </submittedName>
</protein>
<dbReference type="RefSeq" id="WP_317835917.1">
    <property type="nucleotide sequence ID" value="NZ_CP136920.1"/>
</dbReference>
<sequence>MKLQETYILPDHTVGKNLLAELKRVYPLKSLTPVSQRQTSFDSFDWRLYQKGYFLIDQDEDGFQLRKTNTDECWLHTVKAEKDTPQFWWDFPKGKFQKALKDILDVRAVLPLAETIRDLETYRCLNSDSKTVLRLHLEDVSLVQAEGENKSLRHALQIESLRGYESEVDRLKEILDRMGVFPESRPRHFVMAALEAIGKRPFDYSSKIDIKLNPLMSSREAARIIHRHSFDVMCKNEEGMLADIDSEFLHDFRVAVRRTRSALSLVKGVFPQAQVDRFKNDFSYLGRLTNKMRDLDVYLLKRERYRGMLPGNLRPGLDLFFEDLSTQRTEEYKKFVKNVRNGKYKSIMKAWNSFLENNNVPIADCPNAELPVINTAQELIAKRFRKIYREGLAINDLTPEERLHELRIDFKKLRYLIEFFRSLYPAKDIAFIVKKLRRLQGVLGDLNDLFVQQETLNQYLSEISPQRKDAIPLAASIGVLVSALQREKDSVRTHFSETFSGICDKKFAAILELHFGGKATSPLTARSSKKRAIK</sequence>
<dbReference type="Proteomes" id="UP001304300">
    <property type="component" value="Chromosome"/>
</dbReference>
<dbReference type="InterPro" id="IPR038186">
    <property type="entry name" value="CHAD_dom_sf"/>
</dbReference>
<organism evidence="2 3">
    <name type="scientific">Rubellicoccus peritrichatus</name>
    <dbReference type="NCBI Taxonomy" id="3080537"/>
    <lineage>
        <taxon>Bacteria</taxon>
        <taxon>Pseudomonadati</taxon>
        <taxon>Verrucomicrobiota</taxon>
        <taxon>Opitutia</taxon>
        <taxon>Puniceicoccales</taxon>
        <taxon>Cerasicoccaceae</taxon>
        <taxon>Rubellicoccus</taxon>
    </lineage>
</organism>
<dbReference type="AlphaFoldDB" id="A0AAQ3QX68"/>
<proteinExistence type="predicted"/>
<dbReference type="KEGG" id="puo:RZN69_09735"/>
<evidence type="ECO:0000259" key="1">
    <source>
        <dbReference type="PROSITE" id="PS51708"/>
    </source>
</evidence>
<accession>A0AAQ3QX68</accession>
<dbReference type="PANTHER" id="PTHR39339">
    <property type="entry name" value="SLR1444 PROTEIN"/>
    <property type="match status" value="1"/>
</dbReference>
<evidence type="ECO:0000313" key="2">
    <source>
        <dbReference type="EMBL" id="WOO43368.1"/>
    </source>
</evidence>
<gene>
    <name evidence="2" type="ORF">RZN69_09735</name>
</gene>
<dbReference type="EMBL" id="CP136920">
    <property type="protein sequence ID" value="WOO43368.1"/>
    <property type="molecule type" value="Genomic_DNA"/>
</dbReference>
<dbReference type="Gene3D" id="1.40.20.10">
    <property type="entry name" value="CHAD domain"/>
    <property type="match status" value="1"/>
</dbReference>
<keyword evidence="3" id="KW-1185">Reference proteome</keyword>
<name>A0AAQ3QX68_9BACT</name>
<dbReference type="PANTHER" id="PTHR39339:SF1">
    <property type="entry name" value="CHAD DOMAIN-CONTAINING PROTEIN"/>
    <property type="match status" value="1"/>
</dbReference>
<dbReference type="Pfam" id="PF05235">
    <property type="entry name" value="CHAD"/>
    <property type="match status" value="1"/>
</dbReference>
<dbReference type="SMART" id="SM00880">
    <property type="entry name" value="CHAD"/>
    <property type="match status" value="1"/>
</dbReference>
<feature type="domain" description="CHAD" evidence="1">
    <location>
        <begin position="215"/>
        <end position="496"/>
    </location>
</feature>
<reference evidence="2 3" key="1">
    <citation type="submission" date="2023-10" db="EMBL/GenBank/DDBJ databases">
        <title>Rubellicoccus peritrichatus gen. nov., sp. nov., isolated from an algae of coral reef tank.</title>
        <authorList>
            <person name="Luo J."/>
        </authorList>
    </citation>
    <scope>NUCLEOTIDE SEQUENCE [LARGE SCALE GENOMIC DNA]</scope>
    <source>
        <strain evidence="2 3">CR14</strain>
    </source>
</reference>
<dbReference type="InterPro" id="IPR007899">
    <property type="entry name" value="CHAD_dom"/>
</dbReference>
<evidence type="ECO:0000313" key="3">
    <source>
        <dbReference type="Proteomes" id="UP001304300"/>
    </source>
</evidence>
<dbReference type="PROSITE" id="PS51708">
    <property type="entry name" value="CHAD"/>
    <property type="match status" value="1"/>
</dbReference>